<evidence type="ECO:0000313" key="2">
    <source>
        <dbReference type="EMBL" id="RYM40251.1"/>
    </source>
</evidence>
<comment type="caution">
    <text evidence="2">The sequence shown here is derived from an EMBL/GenBank/DDBJ whole genome shotgun (WGS) entry which is preliminary data.</text>
</comment>
<proteinExistence type="predicted"/>
<feature type="compositionally biased region" description="Basic and acidic residues" evidence="1">
    <location>
        <begin position="25"/>
        <end position="47"/>
    </location>
</feature>
<dbReference type="AlphaFoldDB" id="A0A4Q4L149"/>
<gene>
    <name evidence="2" type="ORF">EVS84_17335</name>
</gene>
<sequence length="88" mass="9967">MKSPTYDRSHALRGNASTDAPRSAFGRDAERPGLHSHAERGNDRRGNPEPFLNTPHIPLEHHFQPFRCGRKLRAFSSIAETHSGYLFE</sequence>
<evidence type="ECO:0000313" key="3">
    <source>
        <dbReference type="Proteomes" id="UP000291107"/>
    </source>
</evidence>
<protein>
    <recommendedName>
        <fullName evidence="4">DUF1534 domain-containing protein</fullName>
    </recommendedName>
</protein>
<organism evidence="2 3">
    <name type="scientific">Pseudomonas koreensis</name>
    <dbReference type="NCBI Taxonomy" id="198620"/>
    <lineage>
        <taxon>Bacteria</taxon>
        <taxon>Pseudomonadati</taxon>
        <taxon>Pseudomonadota</taxon>
        <taxon>Gammaproteobacteria</taxon>
        <taxon>Pseudomonadales</taxon>
        <taxon>Pseudomonadaceae</taxon>
        <taxon>Pseudomonas</taxon>
    </lineage>
</organism>
<name>A0A4Q4L149_9PSED</name>
<evidence type="ECO:0000256" key="1">
    <source>
        <dbReference type="SAM" id="MobiDB-lite"/>
    </source>
</evidence>
<reference evidence="2 3" key="1">
    <citation type="submission" date="2019-02" db="EMBL/GenBank/DDBJ databases">
        <title>Genome of Pseudomonas korensis isolated from heavy metal contaminated environment.</title>
        <authorList>
            <person name="Ayangbenro A.S."/>
            <person name="Babalola O."/>
        </authorList>
    </citation>
    <scope>NUCLEOTIDE SEQUENCE [LARGE SCALE GENOMIC DNA]</scope>
    <source>
        <strain evidence="2 3">AB36</strain>
    </source>
</reference>
<dbReference type="Proteomes" id="UP000291107">
    <property type="component" value="Unassembled WGS sequence"/>
</dbReference>
<feature type="compositionally biased region" description="Basic and acidic residues" evidence="1">
    <location>
        <begin position="1"/>
        <end position="10"/>
    </location>
</feature>
<accession>A0A4Q4L149</accession>
<feature type="region of interest" description="Disordered" evidence="1">
    <location>
        <begin position="1"/>
        <end position="54"/>
    </location>
</feature>
<evidence type="ECO:0008006" key="4">
    <source>
        <dbReference type="Google" id="ProtNLM"/>
    </source>
</evidence>
<dbReference type="EMBL" id="SEUB01000006">
    <property type="protein sequence ID" value="RYM40251.1"/>
    <property type="molecule type" value="Genomic_DNA"/>
</dbReference>